<evidence type="ECO:0000313" key="4">
    <source>
        <dbReference type="Proteomes" id="UP000221734"/>
    </source>
</evidence>
<dbReference type="InterPro" id="IPR007172">
    <property type="entry name" value="DUF374"/>
</dbReference>
<accession>A0A2C9CC16</accession>
<feature type="transmembrane region" description="Helical" evidence="1">
    <location>
        <begin position="41"/>
        <end position="58"/>
    </location>
</feature>
<name>A0A2C9CC16_KUEST</name>
<feature type="transmembrane region" description="Helical" evidence="1">
    <location>
        <begin position="6"/>
        <end position="26"/>
    </location>
</feature>
<keyword evidence="1" id="KW-0812">Transmembrane</keyword>
<proteinExistence type="predicted"/>
<dbReference type="KEGG" id="kst:KSMBR1_0740"/>
<feature type="domain" description="DUF374" evidence="2">
    <location>
        <begin position="58"/>
        <end position="124"/>
    </location>
</feature>
<dbReference type="RefSeq" id="WP_099324116.1">
    <property type="nucleotide sequence ID" value="NZ_LT934425.1"/>
</dbReference>
<protein>
    <recommendedName>
        <fullName evidence="2">DUF374 domain-containing protein</fullName>
    </recommendedName>
</protein>
<dbReference type="SUPFAM" id="SSF69593">
    <property type="entry name" value="Glycerol-3-phosphate (1)-acyltransferase"/>
    <property type="match status" value="1"/>
</dbReference>
<dbReference type="Pfam" id="PF04028">
    <property type="entry name" value="DUF374"/>
    <property type="match status" value="1"/>
</dbReference>
<dbReference type="AlphaFoldDB" id="A0A2C9CC16"/>
<dbReference type="Proteomes" id="UP000221734">
    <property type="component" value="Chromosome Kuenenia_stuttgartiensis_MBR1"/>
</dbReference>
<dbReference type="OrthoDB" id="9810508at2"/>
<sequence length="214" mass="23945">MKNLKFYITGILGCFLVRILLFTLRIEHEPGGSLEKVKKSLNIYAIWHCTLLCLAYIGRNANIQVLVSQHSDGEYIAGVIKRLGFGVIRGSTTRGGARAVKALVDKTKAGYSIAITPDGPRGPRCVVQSGCIYLGKKTGVPILPVTVGMSNYWKLPSWDEFRIPKPFSRVLILYGKPLFIPPQLNDEEMEAYRLLLERTMCEMMKKADLLAQQK</sequence>
<keyword evidence="1" id="KW-0472">Membrane</keyword>
<gene>
    <name evidence="3" type="ORF">KSMBR1_0740</name>
</gene>
<keyword evidence="1" id="KW-1133">Transmembrane helix</keyword>
<evidence type="ECO:0000313" key="3">
    <source>
        <dbReference type="EMBL" id="SOH03251.1"/>
    </source>
</evidence>
<reference evidence="4" key="1">
    <citation type="submission" date="2017-10" db="EMBL/GenBank/DDBJ databases">
        <authorList>
            <person name="Frank J."/>
        </authorList>
    </citation>
    <scope>NUCLEOTIDE SEQUENCE [LARGE SCALE GENOMIC DNA]</scope>
</reference>
<keyword evidence="4" id="KW-1185">Reference proteome</keyword>
<dbReference type="CDD" id="cd07983">
    <property type="entry name" value="LPLAT_DUF374-like"/>
    <property type="match status" value="1"/>
</dbReference>
<evidence type="ECO:0000259" key="2">
    <source>
        <dbReference type="Pfam" id="PF04028"/>
    </source>
</evidence>
<organism evidence="3 4">
    <name type="scientific">Kuenenia stuttgartiensis</name>
    <dbReference type="NCBI Taxonomy" id="174633"/>
    <lineage>
        <taxon>Bacteria</taxon>
        <taxon>Pseudomonadati</taxon>
        <taxon>Planctomycetota</taxon>
        <taxon>Candidatus Brocadiia</taxon>
        <taxon>Candidatus Brocadiales</taxon>
        <taxon>Candidatus Brocadiaceae</taxon>
        <taxon>Candidatus Kuenenia</taxon>
    </lineage>
</organism>
<evidence type="ECO:0000256" key="1">
    <source>
        <dbReference type="SAM" id="Phobius"/>
    </source>
</evidence>
<dbReference type="EMBL" id="LT934425">
    <property type="protein sequence ID" value="SOH03251.1"/>
    <property type="molecule type" value="Genomic_DNA"/>
</dbReference>